<dbReference type="AlphaFoldDB" id="A0AAD4F9M3"/>
<name>A0AAD4F9M3_9PLEO</name>
<feature type="compositionally biased region" description="Basic and acidic residues" evidence="1">
    <location>
        <begin position="197"/>
        <end position="215"/>
    </location>
</feature>
<feature type="region of interest" description="Disordered" evidence="1">
    <location>
        <begin position="172"/>
        <end position="276"/>
    </location>
</feature>
<accession>A0AAD4F9M3</accession>
<dbReference type="Proteomes" id="UP001199106">
    <property type="component" value="Unassembled WGS sequence"/>
</dbReference>
<feature type="compositionally biased region" description="Basic and acidic residues" evidence="1">
    <location>
        <begin position="267"/>
        <end position="276"/>
    </location>
</feature>
<evidence type="ECO:0000313" key="2">
    <source>
        <dbReference type="EMBL" id="KAG9186399.1"/>
    </source>
</evidence>
<evidence type="ECO:0000256" key="1">
    <source>
        <dbReference type="SAM" id="MobiDB-lite"/>
    </source>
</evidence>
<reference evidence="2" key="1">
    <citation type="submission" date="2021-07" db="EMBL/GenBank/DDBJ databases">
        <title>Genome Resource of American Ginseng Black Spot Pathogen Alternaria panax.</title>
        <authorList>
            <person name="Qiu C."/>
            <person name="Wang W."/>
            <person name="Liu Z."/>
        </authorList>
    </citation>
    <scope>NUCLEOTIDE SEQUENCE</scope>
    <source>
        <strain evidence="2">BNCC115425</strain>
    </source>
</reference>
<evidence type="ECO:0000313" key="3">
    <source>
        <dbReference type="Proteomes" id="UP001199106"/>
    </source>
</evidence>
<keyword evidence="3" id="KW-1185">Reference proteome</keyword>
<dbReference type="EMBL" id="JAANER010000009">
    <property type="protein sequence ID" value="KAG9186399.1"/>
    <property type="molecule type" value="Genomic_DNA"/>
</dbReference>
<proteinExistence type="predicted"/>
<protein>
    <submittedName>
        <fullName evidence="2">Uncharacterized protein</fullName>
    </submittedName>
</protein>
<comment type="caution">
    <text evidence="2">The sequence shown here is derived from an EMBL/GenBank/DDBJ whole genome shotgun (WGS) entry which is preliminary data.</text>
</comment>
<gene>
    <name evidence="2" type="ORF">G6011_02955</name>
</gene>
<sequence>MSKSIELGRAVLSSPATDHELWLTTLITISSKEDATYLHQLTSSQLLDMLISANTWVKRGHDMHIQMRLNLREESLPRKQLQDLTDAVLSAPVWDQLMLKPTQRTDIAVDPGTIRLNINHASVMGVQEEKKRHRLFSGVPAADVRPPEGITEVSLQSVHLCMDILEASPRRRVATKRSISSLSERTAPALDEDDSDTILHEMTPDDLLHDGDTHLKPTAPSAAACRKRKRPATETVSSTQLHPLDKTETSKWQRKRPTTDSPMQHKSHTEFRSSDRTDVASMVDGAMRLSICGTLNRPVVRWKAKASSFRLGLADVAPAMWRTGYLVAVSQRAHLIPTIARSLAQIGSVNPTSISLREKMDRLSTKAQETSSGRSGGKDPIAGYGVAEIHSAIASRLWTESQMSLLGKPMIPIQACIASSPYPEHPVSDDMLAEEEPHWYHTRRTTLFEDNSSWESSNDISASAEYAQTTQQYGTPLGSPYLDIDVRESEDDLLLDSSPQNTMTNTSCSADGLFHAPSSLDEYCLSMPLVSDQQSVTTEPHHCLSTLQTVGLSPDHLSIANSQNLHQPLSENDVDCTEELLLSP</sequence>
<organism evidence="2 3">
    <name type="scientific">Alternaria panax</name>
    <dbReference type="NCBI Taxonomy" id="48097"/>
    <lineage>
        <taxon>Eukaryota</taxon>
        <taxon>Fungi</taxon>
        <taxon>Dikarya</taxon>
        <taxon>Ascomycota</taxon>
        <taxon>Pezizomycotina</taxon>
        <taxon>Dothideomycetes</taxon>
        <taxon>Pleosporomycetidae</taxon>
        <taxon>Pleosporales</taxon>
        <taxon>Pleosporineae</taxon>
        <taxon>Pleosporaceae</taxon>
        <taxon>Alternaria</taxon>
        <taxon>Alternaria sect. Panax</taxon>
    </lineage>
</organism>